<evidence type="ECO:0000256" key="1">
    <source>
        <dbReference type="ARBA" id="ARBA00022723"/>
    </source>
</evidence>
<name>A0A813WF10_ADIRI</name>
<feature type="compositionally biased region" description="Basic and acidic residues" evidence="6">
    <location>
        <begin position="328"/>
        <end position="337"/>
    </location>
</feature>
<dbReference type="InterPro" id="IPR047153">
    <property type="entry name" value="TRIM45/56/19-like"/>
</dbReference>
<dbReference type="Pfam" id="PF00097">
    <property type="entry name" value="zf-C3HC4"/>
    <property type="match status" value="1"/>
</dbReference>
<evidence type="ECO:0000313" key="9">
    <source>
        <dbReference type="EMBL" id="CAF1341893.1"/>
    </source>
</evidence>
<keyword evidence="3" id="KW-0862">Zinc</keyword>
<dbReference type="InterPro" id="IPR001841">
    <property type="entry name" value="Znf_RING"/>
</dbReference>
<evidence type="ECO:0000256" key="2">
    <source>
        <dbReference type="ARBA" id="ARBA00022771"/>
    </source>
</evidence>
<dbReference type="InterPro" id="IPR018957">
    <property type="entry name" value="Znf_C3HC4_RING-type"/>
</dbReference>
<dbReference type="PROSITE" id="PS50089">
    <property type="entry name" value="ZF_RING_2"/>
    <property type="match status" value="1"/>
</dbReference>
<sequence>MPTVRENRSNQMERLTTCSICLDKFRLPKVLPCMHTFCLTPCLTNMIEPRARTIRCPECRREHPIPPGGVQAFPSNLTMIGFLDLPPPTTLTDIPDRCFICKEPKQTLIECNDCSKFLCTNCRDSHLRDAIYNINSSVSQLRRSLPKLSEKLASYEQRVHNVKANHDQIRREIVQAIGALIEELKHREAALLTETEVYMQSQLRTFRLQQETAEVELASVASFCDSVGASISNGRLINDKDVANMRAQCDRYSQQIETLQSQMPTDVQKLRLVFDNQVNMSSSIQNYGQLIDTSTGQHHPTFSAASHPQTSAHYVTTSRNSAVSRGRSVNDQHRHMDGSQTIGYSSTQNSLSDSNYNLPVPARRRSSSSNTTSREQQSSVSGFNPFASNNARSTRRSSVTAPEPSPRRSFVTSTTAARSLEGDDRPIFGGSGSGNGSGNVAHNFVGRGRSRFPPMGPIQEQTTLSNSLERHDTFVLEEPSLPSLPQSGAQRPRDTVIVEELYNVRRRRRAKTPVAFTVDLNGTRQPSAT</sequence>
<dbReference type="SUPFAM" id="SSF57850">
    <property type="entry name" value="RING/U-box"/>
    <property type="match status" value="1"/>
</dbReference>
<feature type="region of interest" description="Disordered" evidence="6">
    <location>
        <begin position="298"/>
        <end position="441"/>
    </location>
</feature>
<comment type="caution">
    <text evidence="8">The sequence shown here is derived from an EMBL/GenBank/DDBJ whole genome shotgun (WGS) entry which is preliminary data.</text>
</comment>
<dbReference type="Proteomes" id="UP000663828">
    <property type="component" value="Unassembled WGS sequence"/>
</dbReference>
<protein>
    <recommendedName>
        <fullName evidence="7">RING-type domain-containing protein</fullName>
    </recommendedName>
</protein>
<feature type="compositionally biased region" description="Polar residues" evidence="6">
    <location>
        <begin position="338"/>
        <end position="357"/>
    </location>
</feature>
<evidence type="ECO:0000259" key="7">
    <source>
        <dbReference type="PROSITE" id="PS50089"/>
    </source>
</evidence>
<feature type="compositionally biased region" description="Polar residues" evidence="6">
    <location>
        <begin position="298"/>
        <end position="327"/>
    </location>
</feature>
<dbReference type="OrthoDB" id="342730at2759"/>
<keyword evidence="5" id="KW-0175">Coiled coil</keyword>
<dbReference type="GO" id="GO:0005654">
    <property type="term" value="C:nucleoplasm"/>
    <property type="evidence" value="ECO:0007669"/>
    <property type="project" value="TreeGrafter"/>
</dbReference>
<dbReference type="GO" id="GO:0061630">
    <property type="term" value="F:ubiquitin protein ligase activity"/>
    <property type="evidence" value="ECO:0007669"/>
    <property type="project" value="TreeGrafter"/>
</dbReference>
<dbReference type="Proteomes" id="UP000663852">
    <property type="component" value="Unassembled WGS sequence"/>
</dbReference>
<accession>A0A813WF10</accession>
<feature type="compositionally biased region" description="Low complexity" evidence="6">
    <location>
        <begin position="367"/>
        <end position="379"/>
    </location>
</feature>
<evidence type="ECO:0000256" key="3">
    <source>
        <dbReference type="ARBA" id="ARBA00022833"/>
    </source>
</evidence>
<evidence type="ECO:0000313" key="10">
    <source>
        <dbReference type="Proteomes" id="UP000663828"/>
    </source>
</evidence>
<dbReference type="PANTHER" id="PTHR25462:SF296">
    <property type="entry name" value="MEIOTIC P26, ISOFORM F"/>
    <property type="match status" value="1"/>
</dbReference>
<dbReference type="GO" id="GO:0008270">
    <property type="term" value="F:zinc ion binding"/>
    <property type="evidence" value="ECO:0007669"/>
    <property type="project" value="UniProtKB-KW"/>
</dbReference>
<dbReference type="SMART" id="SM00184">
    <property type="entry name" value="RING"/>
    <property type="match status" value="1"/>
</dbReference>
<keyword evidence="10" id="KW-1185">Reference proteome</keyword>
<evidence type="ECO:0000256" key="5">
    <source>
        <dbReference type="SAM" id="Coils"/>
    </source>
</evidence>
<reference evidence="8" key="1">
    <citation type="submission" date="2021-02" db="EMBL/GenBank/DDBJ databases">
        <authorList>
            <person name="Nowell W R."/>
        </authorList>
    </citation>
    <scope>NUCLEOTIDE SEQUENCE</scope>
</reference>
<dbReference type="AlphaFoldDB" id="A0A813WF10"/>
<evidence type="ECO:0000256" key="6">
    <source>
        <dbReference type="SAM" id="MobiDB-lite"/>
    </source>
</evidence>
<feature type="domain" description="RING-type" evidence="7">
    <location>
        <begin position="18"/>
        <end position="60"/>
    </location>
</feature>
<evidence type="ECO:0000313" key="8">
    <source>
        <dbReference type="EMBL" id="CAF0852528.1"/>
    </source>
</evidence>
<feature type="coiled-coil region" evidence="5">
    <location>
        <begin position="138"/>
        <end position="172"/>
    </location>
</feature>
<feature type="compositionally biased region" description="Low complexity" evidence="6">
    <location>
        <begin position="387"/>
        <end position="401"/>
    </location>
</feature>
<keyword evidence="2 4" id="KW-0863">Zinc-finger</keyword>
<dbReference type="EMBL" id="CAJNOJ010000022">
    <property type="protein sequence ID" value="CAF0852528.1"/>
    <property type="molecule type" value="Genomic_DNA"/>
</dbReference>
<gene>
    <name evidence="8" type="ORF">EDS130_LOCUS7389</name>
    <name evidence="9" type="ORF">XAT740_LOCUS31001</name>
</gene>
<keyword evidence="1" id="KW-0479">Metal-binding</keyword>
<evidence type="ECO:0000256" key="4">
    <source>
        <dbReference type="PROSITE-ProRule" id="PRU00175"/>
    </source>
</evidence>
<proteinExistence type="predicted"/>
<dbReference type="InterPro" id="IPR013083">
    <property type="entry name" value="Znf_RING/FYVE/PHD"/>
</dbReference>
<dbReference type="PANTHER" id="PTHR25462">
    <property type="entry name" value="BONUS, ISOFORM C-RELATED"/>
    <property type="match status" value="1"/>
</dbReference>
<dbReference type="EMBL" id="CAJNOR010002795">
    <property type="protein sequence ID" value="CAF1341893.1"/>
    <property type="molecule type" value="Genomic_DNA"/>
</dbReference>
<dbReference type="Gene3D" id="3.30.40.10">
    <property type="entry name" value="Zinc/RING finger domain, C3HC4 (zinc finger)"/>
    <property type="match status" value="1"/>
</dbReference>
<evidence type="ECO:0000313" key="11">
    <source>
        <dbReference type="Proteomes" id="UP000663852"/>
    </source>
</evidence>
<organism evidence="8 11">
    <name type="scientific">Adineta ricciae</name>
    <name type="common">Rotifer</name>
    <dbReference type="NCBI Taxonomy" id="249248"/>
    <lineage>
        <taxon>Eukaryota</taxon>
        <taxon>Metazoa</taxon>
        <taxon>Spiralia</taxon>
        <taxon>Gnathifera</taxon>
        <taxon>Rotifera</taxon>
        <taxon>Eurotatoria</taxon>
        <taxon>Bdelloidea</taxon>
        <taxon>Adinetida</taxon>
        <taxon>Adinetidae</taxon>
        <taxon>Adineta</taxon>
    </lineage>
</organism>